<organism evidence="2 3">
    <name type="scientific">Hymenobacter gelipurpurascens</name>
    <dbReference type="NCBI Taxonomy" id="89968"/>
    <lineage>
        <taxon>Bacteria</taxon>
        <taxon>Pseudomonadati</taxon>
        <taxon>Bacteroidota</taxon>
        <taxon>Cytophagia</taxon>
        <taxon>Cytophagales</taxon>
        <taxon>Hymenobacteraceae</taxon>
        <taxon>Hymenobacter</taxon>
    </lineage>
</organism>
<keyword evidence="3" id="KW-1185">Reference proteome</keyword>
<dbReference type="RefSeq" id="WP_088841771.1">
    <property type="nucleotide sequence ID" value="NZ_FYEW01000001.1"/>
</dbReference>
<evidence type="ECO:0000256" key="1">
    <source>
        <dbReference type="SAM" id="SignalP"/>
    </source>
</evidence>
<dbReference type="AlphaFoldDB" id="A0A212T5G9"/>
<accession>A0A212T5G9</accession>
<dbReference type="PROSITE" id="PS51257">
    <property type="entry name" value="PROKAR_LIPOPROTEIN"/>
    <property type="match status" value="1"/>
</dbReference>
<feature type="chain" id="PRO_5013098102" description="Lipocalin-like domain-containing protein" evidence="1">
    <location>
        <begin position="19"/>
        <end position="169"/>
    </location>
</feature>
<sequence length="169" mass="17870">MKKLPIFLSMVAATLVLASCEKEIEEIKDPAQEVAAAATAAKSQPELLTASPWHLTSLTLATATPGATAAPAVDLLPRMKPAQRDNQHVFKADGSFVLDEAAVKPFPEAPQQIAGSWKLSAGGDSLTIAQPNVTRHFAVEELTATTLRVKLIQQAEGAPATTFTSVFSH</sequence>
<evidence type="ECO:0000313" key="2">
    <source>
        <dbReference type="EMBL" id="SNC61255.1"/>
    </source>
</evidence>
<dbReference type="OrthoDB" id="879641at2"/>
<proteinExistence type="predicted"/>
<dbReference type="Proteomes" id="UP000198131">
    <property type="component" value="Unassembled WGS sequence"/>
</dbReference>
<reference evidence="3" key="1">
    <citation type="submission" date="2017-06" db="EMBL/GenBank/DDBJ databases">
        <authorList>
            <person name="Varghese N."/>
            <person name="Submissions S."/>
        </authorList>
    </citation>
    <scope>NUCLEOTIDE SEQUENCE [LARGE SCALE GENOMIC DNA]</scope>
    <source>
        <strain evidence="3">DSM 11116</strain>
    </source>
</reference>
<feature type="signal peptide" evidence="1">
    <location>
        <begin position="1"/>
        <end position="18"/>
    </location>
</feature>
<evidence type="ECO:0000313" key="3">
    <source>
        <dbReference type="Proteomes" id="UP000198131"/>
    </source>
</evidence>
<evidence type="ECO:0008006" key="4">
    <source>
        <dbReference type="Google" id="ProtNLM"/>
    </source>
</evidence>
<keyword evidence="1" id="KW-0732">Signal</keyword>
<protein>
    <recommendedName>
        <fullName evidence="4">Lipocalin-like domain-containing protein</fullName>
    </recommendedName>
</protein>
<name>A0A212T5G9_9BACT</name>
<gene>
    <name evidence="2" type="ORF">SAMN06265337_0427</name>
</gene>
<dbReference type="EMBL" id="FYEW01000001">
    <property type="protein sequence ID" value="SNC61255.1"/>
    <property type="molecule type" value="Genomic_DNA"/>
</dbReference>